<dbReference type="PANTHER" id="PTHR12246">
    <property type="entry name" value="PALMITOYLTRANSFERASE ZDHHC16"/>
    <property type="match status" value="1"/>
</dbReference>
<evidence type="ECO:0000256" key="3">
    <source>
        <dbReference type="ARBA" id="ARBA00022692"/>
    </source>
</evidence>
<evidence type="ECO:0000256" key="10">
    <source>
        <dbReference type="RuleBase" id="RU079119"/>
    </source>
</evidence>
<keyword evidence="6" id="KW-0564">Palmitate</keyword>
<feature type="domain" description="Palmitoyltransferase DHHC" evidence="12">
    <location>
        <begin position="170"/>
        <end position="296"/>
    </location>
</feature>
<keyword evidence="7" id="KW-0449">Lipoprotein</keyword>
<gene>
    <name evidence="13" type="ORF">F8M41_025140</name>
</gene>
<proteinExistence type="inferred from homology"/>
<dbReference type="InterPro" id="IPR039859">
    <property type="entry name" value="PFA4/ZDH16/20/ERF2-like"/>
</dbReference>
<evidence type="ECO:0000256" key="8">
    <source>
        <dbReference type="ARBA" id="ARBA00023315"/>
    </source>
</evidence>
<evidence type="ECO:0000256" key="5">
    <source>
        <dbReference type="ARBA" id="ARBA00023136"/>
    </source>
</evidence>
<name>A0A8H3XKR2_GIGMA</name>
<dbReference type="GO" id="GO:0019706">
    <property type="term" value="F:protein-cysteine S-palmitoyltransferase activity"/>
    <property type="evidence" value="ECO:0007669"/>
    <property type="project" value="UniProtKB-EC"/>
</dbReference>
<feature type="transmembrane region" description="Helical" evidence="10">
    <location>
        <begin position="63"/>
        <end position="81"/>
    </location>
</feature>
<dbReference type="EC" id="2.3.1.225" evidence="10"/>
<comment type="similarity">
    <text evidence="10">Belongs to the DHHC palmitoyltransferase family.</text>
</comment>
<evidence type="ECO:0000256" key="6">
    <source>
        <dbReference type="ARBA" id="ARBA00023139"/>
    </source>
</evidence>
<dbReference type="Proteomes" id="UP000439903">
    <property type="component" value="Unassembled WGS sequence"/>
</dbReference>
<dbReference type="OrthoDB" id="9909019at2759"/>
<keyword evidence="8 10" id="KW-0012">Acyltransferase</keyword>
<keyword evidence="2 10" id="KW-0808">Transferase</keyword>
<protein>
    <recommendedName>
        <fullName evidence="10">Palmitoyltransferase</fullName>
        <ecNumber evidence="10">2.3.1.225</ecNumber>
    </recommendedName>
</protein>
<evidence type="ECO:0000313" key="14">
    <source>
        <dbReference type="Proteomes" id="UP000439903"/>
    </source>
</evidence>
<evidence type="ECO:0000256" key="2">
    <source>
        <dbReference type="ARBA" id="ARBA00022679"/>
    </source>
</evidence>
<feature type="region of interest" description="Disordered" evidence="11">
    <location>
        <begin position="117"/>
        <end position="136"/>
    </location>
</feature>
<reference evidence="13 14" key="1">
    <citation type="journal article" date="2019" name="Environ. Microbiol.">
        <title>At the nexus of three kingdoms: the genome of the mycorrhizal fungus Gigaspora margarita provides insights into plant, endobacterial and fungal interactions.</title>
        <authorList>
            <person name="Venice F."/>
            <person name="Ghignone S."/>
            <person name="Salvioli di Fossalunga A."/>
            <person name="Amselem J."/>
            <person name="Novero M."/>
            <person name="Xianan X."/>
            <person name="Sedzielewska Toro K."/>
            <person name="Morin E."/>
            <person name="Lipzen A."/>
            <person name="Grigoriev I.V."/>
            <person name="Henrissat B."/>
            <person name="Martin F.M."/>
            <person name="Bonfante P."/>
        </authorList>
    </citation>
    <scope>NUCLEOTIDE SEQUENCE [LARGE SCALE GENOMIC DNA]</scope>
    <source>
        <strain evidence="13 14">BEG34</strain>
    </source>
</reference>
<dbReference type="EMBL" id="WTPW01000886">
    <property type="protein sequence ID" value="KAF0471784.1"/>
    <property type="molecule type" value="Genomic_DNA"/>
</dbReference>
<dbReference type="InterPro" id="IPR001594">
    <property type="entry name" value="Palmitoyltrfase_DHHC"/>
</dbReference>
<evidence type="ECO:0000256" key="4">
    <source>
        <dbReference type="ARBA" id="ARBA00022989"/>
    </source>
</evidence>
<dbReference type="PROSITE" id="PS50216">
    <property type="entry name" value="DHHC"/>
    <property type="match status" value="1"/>
</dbReference>
<feature type="transmembrane region" description="Helical" evidence="10">
    <location>
        <begin position="218"/>
        <end position="239"/>
    </location>
</feature>
<feature type="transmembrane region" description="Helical" evidence="10">
    <location>
        <begin position="259"/>
        <end position="279"/>
    </location>
</feature>
<comment type="caution">
    <text evidence="13">The sequence shown here is derived from an EMBL/GenBank/DDBJ whole genome shotgun (WGS) entry which is preliminary data.</text>
</comment>
<keyword evidence="14" id="KW-1185">Reference proteome</keyword>
<dbReference type="Pfam" id="PF01529">
    <property type="entry name" value="DHHC"/>
    <property type="match status" value="1"/>
</dbReference>
<keyword evidence="4 10" id="KW-1133">Transmembrane helix</keyword>
<dbReference type="AlphaFoldDB" id="A0A8H3XKR2"/>
<dbReference type="GO" id="GO:0016020">
    <property type="term" value="C:membrane"/>
    <property type="evidence" value="ECO:0007669"/>
    <property type="project" value="UniProtKB-SubCell"/>
</dbReference>
<feature type="compositionally biased region" description="Polar residues" evidence="11">
    <location>
        <begin position="117"/>
        <end position="128"/>
    </location>
</feature>
<sequence length="373" mass="42601">MVQSESSGLEKWLEENKFAQFLFKIGNYIPVVFLIALVSWSYYAFVIRLCLLYLLNVNPTQGVVYLVLYHPLLVLMMWSYFKATLTSPGYSIDPPIAGSTGSHQSISYHSVEQRRSNSAQNSIDSNSPIHLDDIENRDSSFDVPATKPKTIILDENGNPVSVGSIMVKQSGEKRYCQKCQHDKPDRTHHCRVCKKCVLKMDHHCPWLNNCIGFRNHKYFYLFIVWGTIYCFFVTFATLPPTIQYAQSSYEAIISLDLNWSFLILIGGIFGLCLIGFAVYHTSLLFSNQTTLESLTKHNYKIKDDGDVTTSKYLNLFDIGKRANFIQVMGPEWYFWFIPIGNSLGDGRSWPLNSYKYSTLCESVENLTKPPQSA</sequence>
<evidence type="ECO:0000256" key="11">
    <source>
        <dbReference type="SAM" id="MobiDB-lite"/>
    </source>
</evidence>
<comment type="domain">
    <text evidence="10">The DHHC domain is required for palmitoyltransferase activity.</text>
</comment>
<evidence type="ECO:0000259" key="12">
    <source>
        <dbReference type="Pfam" id="PF01529"/>
    </source>
</evidence>
<evidence type="ECO:0000256" key="9">
    <source>
        <dbReference type="ARBA" id="ARBA00048048"/>
    </source>
</evidence>
<comment type="subcellular location">
    <subcellularLocation>
        <location evidence="1">Membrane</location>
        <topology evidence="1">Multi-pass membrane protein</topology>
    </subcellularLocation>
</comment>
<evidence type="ECO:0000256" key="1">
    <source>
        <dbReference type="ARBA" id="ARBA00004141"/>
    </source>
</evidence>
<organism evidence="13 14">
    <name type="scientific">Gigaspora margarita</name>
    <dbReference type="NCBI Taxonomy" id="4874"/>
    <lineage>
        <taxon>Eukaryota</taxon>
        <taxon>Fungi</taxon>
        <taxon>Fungi incertae sedis</taxon>
        <taxon>Mucoromycota</taxon>
        <taxon>Glomeromycotina</taxon>
        <taxon>Glomeromycetes</taxon>
        <taxon>Diversisporales</taxon>
        <taxon>Gigasporaceae</taxon>
        <taxon>Gigaspora</taxon>
    </lineage>
</organism>
<comment type="catalytic activity">
    <reaction evidence="9 10">
        <text>L-cysteinyl-[protein] + hexadecanoyl-CoA = S-hexadecanoyl-L-cysteinyl-[protein] + CoA</text>
        <dbReference type="Rhea" id="RHEA:36683"/>
        <dbReference type="Rhea" id="RHEA-COMP:10131"/>
        <dbReference type="Rhea" id="RHEA-COMP:11032"/>
        <dbReference type="ChEBI" id="CHEBI:29950"/>
        <dbReference type="ChEBI" id="CHEBI:57287"/>
        <dbReference type="ChEBI" id="CHEBI:57379"/>
        <dbReference type="ChEBI" id="CHEBI:74151"/>
        <dbReference type="EC" id="2.3.1.225"/>
    </reaction>
</comment>
<evidence type="ECO:0000313" key="13">
    <source>
        <dbReference type="EMBL" id="KAF0471784.1"/>
    </source>
</evidence>
<keyword evidence="3 10" id="KW-0812">Transmembrane</keyword>
<keyword evidence="5 10" id="KW-0472">Membrane</keyword>
<evidence type="ECO:0000256" key="7">
    <source>
        <dbReference type="ARBA" id="ARBA00023288"/>
    </source>
</evidence>
<accession>A0A8H3XKR2</accession>
<feature type="transmembrane region" description="Helical" evidence="10">
    <location>
        <begin position="21"/>
        <end position="43"/>
    </location>
</feature>